<keyword evidence="3" id="KW-1185">Reference proteome</keyword>
<feature type="region of interest" description="Disordered" evidence="1">
    <location>
        <begin position="1"/>
        <end position="34"/>
    </location>
</feature>
<gene>
    <name evidence="2" type="ORF">Glove_262g38</name>
</gene>
<protein>
    <submittedName>
        <fullName evidence="2">Uncharacterized protein</fullName>
    </submittedName>
</protein>
<proteinExistence type="predicted"/>
<evidence type="ECO:0000313" key="3">
    <source>
        <dbReference type="Proteomes" id="UP000266861"/>
    </source>
</evidence>
<dbReference type="EMBL" id="PQFF01000240">
    <property type="protein sequence ID" value="RHZ71066.1"/>
    <property type="molecule type" value="Genomic_DNA"/>
</dbReference>
<dbReference type="Proteomes" id="UP000266861">
    <property type="component" value="Unassembled WGS sequence"/>
</dbReference>
<organism evidence="2 3">
    <name type="scientific">Diversispora epigaea</name>
    <dbReference type="NCBI Taxonomy" id="1348612"/>
    <lineage>
        <taxon>Eukaryota</taxon>
        <taxon>Fungi</taxon>
        <taxon>Fungi incertae sedis</taxon>
        <taxon>Mucoromycota</taxon>
        <taxon>Glomeromycotina</taxon>
        <taxon>Glomeromycetes</taxon>
        <taxon>Diversisporales</taxon>
        <taxon>Diversisporaceae</taxon>
        <taxon>Diversispora</taxon>
    </lineage>
</organism>
<name>A0A397IBA4_9GLOM</name>
<comment type="caution">
    <text evidence="2">The sequence shown here is derived from an EMBL/GenBank/DDBJ whole genome shotgun (WGS) entry which is preliminary data.</text>
</comment>
<evidence type="ECO:0000256" key="1">
    <source>
        <dbReference type="SAM" id="MobiDB-lite"/>
    </source>
</evidence>
<reference evidence="2 3" key="1">
    <citation type="submission" date="2018-08" db="EMBL/GenBank/DDBJ databases">
        <title>Genome and evolution of the arbuscular mycorrhizal fungus Diversispora epigaea (formerly Glomus versiforme) and its bacterial endosymbionts.</title>
        <authorList>
            <person name="Sun X."/>
            <person name="Fei Z."/>
            <person name="Harrison M."/>
        </authorList>
    </citation>
    <scope>NUCLEOTIDE SEQUENCE [LARGE SCALE GENOMIC DNA]</scope>
    <source>
        <strain evidence="2 3">IT104</strain>
    </source>
</reference>
<evidence type="ECO:0000313" key="2">
    <source>
        <dbReference type="EMBL" id="RHZ71066.1"/>
    </source>
</evidence>
<dbReference type="AlphaFoldDB" id="A0A397IBA4"/>
<accession>A0A397IBA4</accession>
<sequence length="70" mass="7592">MESWPPKNGESSTTPQSTDVVTKGQTSSEEPSNRVIMLLGLDPNTTTGMISLQIIITLTINNNMTINNDN</sequence>
<feature type="compositionally biased region" description="Polar residues" evidence="1">
    <location>
        <begin position="9"/>
        <end position="30"/>
    </location>
</feature>